<name>A0A9X3X4E3_9BACT</name>
<accession>A0A9X3X4E3</accession>
<reference evidence="2 3" key="1">
    <citation type="submission" date="2021-04" db="EMBL/GenBank/DDBJ databases">
        <title>Genome analysis of Polyangium sp.</title>
        <authorList>
            <person name="Li Y."/>
            <person name="Wang J."/>
        </authorList>
    </citation>
    <scope>NUCLEOTIDE SEQUENCE [LARGE SCALE GENOMIC DNA]</scope>
    <source>
        <strain evidence="2 3">SDU14</strain>
    </source>
</reference>
<evidence type="ECO:0000256" key="1">
    <source>
        <dbReference type="SAM" id="MobiDB-lite"/>
    </source>
</evidence>
<dbReference type="AlphaFoldDB" id="A0A9X3X4E3"/>
<dbReference type="Proteomes" id="UP001151081">
    <property type="component" value="Unassembled WGS sequence"/>
</dbReference>
<keyword evidence="3" id="KW-1185">Reference proteome</keyword>
<comment type="caution">
    <text evidence="2">The sequence shown here is derived from an EMBL/GenBank/DDBJ whole genome shotgun (WGS) entry which is preliminary data.</text>
</comment>
<gene>
    <name evidence="2" type="ORF">KEG57_26345</name>
</gene>
<protein>
    <submittedName>
        <fullName evidence="2">Uncharacterized protein</fullName>
    </submittedName>
</protein>
<feature type="region of interest" description="Disordered" evidence="1">
    <location>
        <begin position="1"/>
        <end position="24"/>
    </location>
</feature>
<evidence type="ECO:0000313" key="3">
    <source>
        <dbReference type="Proteomes" id="UP001151081"/>
    </source>
</evidence>
<proteinExistence type="predicted"/>
<dbReference type="RefSeq" id="WP_272427209.1">
    <property type="nucleotide sequence ID" value="NZ_JAGTJJ010000018.1"/>
</dbReference>
<sequence length="156" mass="17519">MNSHVDRSTIRPTTEMRGEDDAETSELQVMLETARSYVTSFGWCDGIEEEFFGLGIGGIVGVFLFRIRPVGAIDEWLWVIAGDLPSAYLVTDRAASPTEALEVYCELMEDWIRVVRRGGDLRDAFPVLAEPNPTNADLLERRVVFLRNRIITPGGR</sequence>
<dbReference type="EMBL" id="JAGTJJ010000018">
    <property type="protein sequence ID" value="MDC3984057.1"/>
    <property type="molecule type" value="Genomic_DNA"/>
</dbReference>
<evidence type="ECO:0000313" key="2">
    <source>
        <dbReference type="EMBL" id="MDC3984057.1"/>
    </source>
</evidence>
<feature type="compositionally biased region" description="Basic and acidic residues" evidence="1">
    <location>
        <begin position="1"/>
        <end position="19"/>
    </location>
</feature>
<organism evidence="2 3">
    <name type="scientific">Polyangium jinanense</name>
    <dbReference type="NCBI Taxonomy" id="2829994"/>
    <lineage>
        <taxon>Bacteria</taxon>
        <taxon>Pseudomonadati</taxon>
        <taxon>Myxococcota</taxon>
        <taxon>Polyangia</taxon>
        <taxon>Polyangiales</taxon>
        <taxon>Polyangiaceae</taxon>
        <taxon>Polyangium</taxon>
    </lineage>
</organism>